<accession>A0A933E9I4</accession>
<name>A0A933E9I4_UNCTE</name>
<proteinExistence type="predicted"/>
<gene>
    <name evidence="4" type="ORF">HY618_06675</name>
</gene>
<dbReference type="EMBL" id="JACQRX010000291">
    <property type="protein sequence ID" value="MBI4252128.1"/>
    <property type="molecule type" value="Genomic_DNA"/>
</dbReference>
<feature type="region of interest" description="Disordered" evidence="2">
    <location>
        <begin position="317"/>
        <end position="341"/>
    </location>
</feature>
<dbReference type="Gene3D" id="3.40.50.1820">
    <property type="entry name" value="alpha/beta hydrolase"/>
    <property type="match status" value="1"/>
</dbReference>
<protein>
    <submittedName>
        <fullName evidence="4">Dienelactone hydrolase family protein</fullName>
    </submittedName>
</protein>
<dbReference type="SUPFAM" id="SSF53474">
    <property type="entry name" value="alpha/beta-Hydrolases"/>
    <property type="match status" value="1"/>
</dbReference>
<evidence type="ECO:0000313" key="4">
    <source>
        <dbReference type="EMBL" id="MBI4252128.1"/>
    </source>
</evidence>
<feature type="domain" description="Dienelactone hydrolase" evidence="3">
    <location>
        <begin position="73"/>
        <end position="313"/>
    </location>
</feature>
<dbReference type="Pfam" id="PF01738">
    <property type="entry name" value="DLH"/>
    <property type="match status" value="1"/>
</dbReference>
<evidence type="ECO:0000256" key="2">
    <source>
        <dbReference type="SAM" id="MobiDB-lite"/>
    </source>
</evidence>
<dbReference type="GO" id="GO:0052689">
    <property type="term" value="F:carboxylic ester hydrolase activity"/>
    <property type="evidence" value="ECO:0007669"/>
    <property type="project" value="UniProtKB-ARBA"/>
</dbReference>
<dbReference type="AlphaFoldDB" id="A0A933E9I4"/>
<dbReference type="PANTHER" id="PTHR22946:SF9">
    <property type="entry name" value="POLYKETIDE TRANSFERASE AF380"/>
    <property type="match status" value="1"/>
</dbReference>
<evidence type="ECO:0000256" key="1">
    <source>
        <dbReference type="ARBA" id="ARBA00022801"/>
    </source>
</evidence>
<comment type="caution">
    <text evidence="4">The sequence shown here is derived from an EMBL/GenBank/DDBJ whole genome shotgun (WGS) entry which is preliminary data.</text>
</comment>
<dbReference type="PANTHER" id="PTHR22946">
    <property type="entry name" value="DIENELACTONE HYDROLASE DOMAIN-CONTAINING PROTEIN-RELATED"/>
    <property type="match status" value="1"/>
</dbReference>
<evidence type="ECO:0000313" key="5">
    <source>
        <dbReference type="Proteomes" id="UP000752292"/>
    </source>
</evidence>
<dbReference type="InterPro" id="IPR050261">
    <property type="entry name" value="FrsA_esterase"/>
</dbReference>
<dbReference type="InterPro" id="IPR002925">
    <property type="entry name" value="Dienelactn_hydro"/>
</dbReference>
<dbReference type="Proteomes" id="UP000752292">
    <property type="component" value="Unassembled WGS sequence"/>
</dbReference>
<reference evidence="4" key="1">
    <citation type="submission" date="2020-07" db="EMBL/GenBank/DDBJ databases">
        <title>Huge and variable diversity of episymbiotic CPR bacteria and DPANN archaea in groundwater ecosystems.</title>
        <authorList>
            <person name="He C.Y."/>
            <person name="Keren R."/>
            <person name="Whittaker M."/>
            <person name="Farag I.F."/>
            <person name="Doudna J."/>
            <person name="Cate J.H.D."/>
            <person name="Banfield J.F."/>
        </authorList>
    </citation>
    <scope>NUCLEOTIDE SEQUENCE</scope>
    <source>
        <strain evidence="4">NC_groundwater_1370_Ag_S-0.2um_69_93</strain>
    </source>
</reference>
<organism evidence="4 5">
    <name type="scientific">Tectimicrobiota bacterium</name>
    <dbReference type="NCBI Taxonomy" id="2528274"/>
    <lineage>
        <taxon>Bacteria</taxon>
        <taxon>Pseudomonadati</taxon>
        <taxon>Nitrospinota/Tectimicrobiota group</taxon>
        <taxon>Candidatus Tectimicrobiota</taxon>
    </lineage>
</organism>
<evidence type="ECO:0000259" key="3">
    <source>
        <dbReference type="Pfam" id="PF01738"/>
    </source>
</evidence>
<sequence>MTIRDALARAAPPLRRVGRALPPRRVLLLAMLAFFGASCVRPLPLGLQPPGPAAYGVAEEELALPASVPGSHMEGYLLRPEVPDGTRIPCAVLLHGKGGYWRAYTRYGRELAARGIAALVLNYYSVHQVDLEGWKTPFTERKESFEAQNEDIVRATARFAQGPLCAGGKVAVVGFSLGADKAIRAAAALPEVAAVAAYYGPYDYVSFIHVRVNAIVLALASEDLLRWKKYLEEASPIRLVPKIRAPVFLLHGVEDAVIPVEQSLQMTEALRRRGGKFRIHFYEGAGHNFVLRRGPSEVRDDSVRRVIAFLQEHLPAEGRAPAAEARKEGGAPSSPPPGAGG</sequence>
<dbReference type="InterPro" id="IPR029058">
    <property type="entry name" value="AB_hydrolase_fold"/>
</dbReference>
<keyword evidence="1 4" id="KW-0378">Hydrolase</keyword>